<gene>
    <name evidence="1" type="ORF">POCULU_LOCUS1862</name>
</gene>
<proteinExistence type="predicted"/>
<dbReference type="AlphaFoldDB" id="A0A9N8WEJ3"/>
<protein>
    <submittedName>
        <fullName evidence="1">1646_t:CDS:1</fullName>
    </submittedName>
</protein>
<keyword evidence="2" id="KW-1185">Reference proteome</keyword>
<evidence type="ECO:0000313" key="1">
    <source>
        <dbReference type="EMBL" id="CAG8487107.1"/>
    </source>
</evidence>
<evidence type="ECO:0000313" key="2">
    <source>
        <dbReference type="Proteomes" id="UP000789572"/>
    </source>
</evidence>
<dbReference type="EMBL" id="CAJVPJ010000153">
    <property type="protein sequence ID" value="CAG8487107.1"/>
    <property type="molecule type" value="Genomic_DNA"/>
</dbReference>
<dbReference type="Proteomes" id="UP000789572">
    <property type="component" value="Unassembled WGS sequence"/>
</dbReference>
<reference evidence="1" key="1">
    <citation type="submission" date="2021-06" db="EMBL/GenBank/DDBJ databases">
        <authorList>
            <person name="Kallberg Y."/>
            <person name="Tangrot J."/>
            <person name="Rosling A."/>
        </authorList>
    </citation>
    <scope>NUCLEOTIDE SEQUENCE</scope>
    <source>
        <strain evidence="1">IA702</strain>
    </source>
</reference>
<organism evidence="1 2">
    <name type="scientific">Paraglomus occultum</name>
    <dbReference type="NCBI Taxonomy" id="144539"/>
    <lineage>
        <taxon>Eukaryota</taxon>
        <taxon>Fungi</taxon>
        <taxon>Fungi incertae sedis</taxon>
        <taxon>Mucoromycota</taxon>
        <taxon>Glomeromycotina</taxon>
        <taxon>Glomeromycetes</taxon>
        <taxon>Paraglomerales</taxon>
        <taxon>Paraglomeraceae</taxon>
        <taxon>Paraglomus</taxon>
    </lineage>
</organism>
<accession>A0A9N8WEJ3</accession>
<sequence length="70" mass="7763">MISALLVVVVVEDKKDVVVSSFIIRCYCNCGECVREEYARATVQFLSSSDVARSHSDIQYNVEVCCPAIT</sequence>
<comment type="caution">
    <text evidence="1">The sequence shown here is derived from an EMBL/GenBank/DDBJ whole genome shotgun (WGS) entry which is preliminary data.</text>
</comment>
<name>A0A9N8WEJ3_9GLOM</name>